<reference evidence="12" key="2">
    <citation type="submission" date="2020-07" db="EMBL/GenBank/DDBJ databases">
        <authorList>
            <person name="Lood C."/>
            <person name="Girard L."/>
        </authorList>
    </citation>
    <scope>NUCLEOTIDE SEQUENCE</scope>
    <source>
        <strain evidence="12">BW13M1</strain>
    </source>
</reference>
<feature type="transmembrane region" description="Helical" evidence="9">
    <location>
        <begin position="181"/>
        <end position="203"/>
    </location>
</feature>
<evidence type="ECO:0000256" key="8">
    <source>
        <dbReference type="SAM" id="MobiDB-lite"/>
    </source>
</evidence>
<dbReference type="PANTHER" id="PTHR23028">
    <property type="entry name" value="ACETYLTRANSFERASE"/>
    <property type="match status" value="1"/>
</dbReference>
<feature type="domain" description="Acyltransferase 3" evidence="10">
    <location>
        <begin position="55"/>
        <end position="370"/>
    </location>
</feature>
<dbReference type="InterPro" id="IPR002656">
    <property type="entry name" value="Acyl_transf_3_dom"/>
</dbReference>
<evidence type="ECO:0000256" key="9">
    <source>
        <dbReference type="SAM" id="Phobius"/>
    </source>
</evidence>
<dbReference type="SUPFAM" id="SSF52266">
    <property type="entry name" value="SGNH hydrolase"/>
    <property type="match status" value="1"/>
</dbReference>
<dbReference type="AlphaFoldDB" id="A0A923K1R4"/>
<dbReference type="EMBL" id="JABWRJ010000017">
    <property type="protein sequence ID" value="MBC3446948.1"/>
    <property type="molecule type" value="Genomic_DNA"/>
</dbReference>
<dbReference type="GO" id="GO:0009103">
    <property type="term" value="P:lipopolysaccharide biosynthetic process"/>
    <property type="evidence" value="ECO:0007669"/>
    <property type="project" value="TreeGrafter"/>
</dbReference>
<feature type="transmembrane region" description="Helical" evidence="9">
    <location>
        <begin position="385"/>
        <end position="404"/>
    </location>
</feature>
<feature type="compositionally biased region" description="Polar residues" evidence="8">
    <location>
        <begin position="660"/>
        <end position="670"/>
    </location>
</feature>
<dbReference type="InterPro" id="IPR043968">
    <property type="entry name" value="SGNH"/>
</dbReference>
<evidence type="ECO:0000259" key="11">
    <source>
        <dbReference type="Pfam" id="PF19040"/>
    </source>
</evidence>
<feature type="transmembrane region" description="Helical" evidence="9">
    <location>
        <begin position="121"/>
        <end position="140"/>
    </location>
</feature>
<comment type="subcellular location">
    <subcellularLocation>
        <location evidence="1">Cell membrane</location>
        <topology evidence="1">Multi-pass membrane protein</topology>
    </subcellularLocation>
</comment>
<dbReference type="GO" id="GO:0016788">
    <property type="term" value="F:hydrolase activity, acting on ester bonds"/>
    <property type="evidence" value="ECO:0007669"/>
    <property type="project" value="UniProtKB-ARBA"/>
</dbReference>
<dbReference type="Pfam" id="PF19040">
    <property type="entry name" value="SGNH"/>
    <property type="match status" value="1"/>
</dbReference>
<evidence type="ECO:0000256" key="3">
    <source>
        <dbReference type="ARBA" id="ARBA00022679"/>
    </source>
</evidence>
<keyword evidence="4 9" id="KW-0812">Transmembrane</keyword>
<gene>
    <name evidence="12" type="ORF">HU751_14290</name>
</gene>
<sequence>MARPATRRACIQSGLSHRAKPANPRFVTPRIIASRPPLAIEYRPMQTTVPVIRNDIQGLRALAVLAVILFHMNSSWLPGGFLGVDIFFVISGFIITRLLRDQHACGRFSYRQFYLSRARRIIPAYLALIVISSLGFAVLLTKGDFRAFFDSAKAALVFNSNHYFASYYDYFGPKAFELPLLHTWSLAIEMQYYLLMPVLFLLLPDKWRRPVLVALFVLLTAYATFRGGQQDSTGLYYSLLARVPEFLIGSVTALIRPPTQAMWQRLACAAGAVLMLASLVLIQEDTFKPGLPMLPACFGAALVIWGAINQRGNPLCHPLAVAVGNLSYSLYLWHWPILAALRYIHGSYELPPTALASAALLTLVTSWLSYRFIENTIRFKRNLSPSLGLTALIVIVAVATIWSTRKVNKVVYPRPPVEVTRYADPALICHGQVTGDCIRGARDGNQEILVIGDSHAAQLNLFADVVGRHLNARLKVISASSCLPIHGFNLQSVPENARAACKAQTQQVEKELATASTVMLAGRWDLHANDPVSVDAIDKLLKDASRRHQHVFVLMQIPNLTADLQRAMRLKALGLAPAVEVDDKWRLANTRISEMTRQYSNVGVLDFTDLELWRDAPFHGATPLYSDSDHLNEIGSRLYGEAAKERIREALERQALPRPSTATPSANALR</sequence>
<keyword evidence="7 12" id="KW-0012">Acyltransferase</keyword>
<dbReference type="PANTHER" id="PTHR23028:SF53">
    <property type="entry name" value="ACYL_TRANSF_3 DOMAIN-CONTAINING PROTEIN"/>
    <property type="match status" value="1"/>
</dbReference>
<feature type="transmembrane region" description="Helical" evidence="9">
    <location>
        <begin position="354"/>
        <end position="373"/>
    </location>
</feature>
<keyword evidence="3" id="KW-0808">Transferase</keyword>
<organism evidence="12">
    <name type="scientific">Pseudomonas peradeniyensis</name>
    <dbReference type="NCBI Taxonomy" id="2745488"/>
    <lineage>
        <taxon>Bacteria</taxon>
        <taxon>Pseudomonadati</taxon>
        <taxon>Pseudomonadota</taxon>
        <taxon>Gammaproteobacteria</taxon>
        <taxon>Pseudomonadales</taxon>
        <taxon>Pseudomonadaceae</taxon>
        <taxon>Pseudomonas</taxon>
    </lineage>
</organism>
<feature type="transmembrane region" description="Helical" evidence="9">
    <location>
        <begin position="266"/>
        <end position="283"/>
    </location>
</feature>
<protein>
    <submittedName>
        <fullName evidence="12">Acyltransferase</fullName>
    </submittedName>
</protein>
<dbReference type="GO" id="GO:0016747">
    <property type="term" value="F:acyltransferase activity, transferring groups other than amino-acyl groups"/>
    <property type="evidence" value="ECO:0007669"/>
    <property type="project" value="InterPro"/>
</dbReference>
<keyword evidence="6 9" id="KW-0472">Membrane</keyword>
<comment type="caution">
    <text evidence="12">The sequence shown here is derived from an EMBL/GenBank/DDBJ whole genome shotgun (WGS) entry which is preliminary data.</text>
</comment>
<evidence type="ECO:0000256" key="6">
    <source>
        <dbReference type="ARBA" id="ARBA00023136"/>
    </source>
</evidence>
<evidence type="ECO:0000256" key="5">
    <source>
        <dbReference type="ARBA" id="ARBA00022989"/>
    </source>
</evidence>
<feature type="transmembrane region" description="Helical" evidence="9">
    <location>
        <begin position="289"/>
        <end position="308"/>
    </location>
</feature>
<feature type="transmembrane region" description="Helical" evidence="9">
    <location>
        <begin position="58"/>
        <end position="74"/>
    </location>
</feature>
<evidence type="ECO:0000313" key="12">
    <source>
        <dbReference type="EMBL" id="MBC3446948.1"/>
    </source>
</evidence>
<evidence type="ECO:0000256" key="2">
    <source>
        <dbReference type="ARBA" id="ARBA00022475"/>
    </source>
</evidence>
<feature type="domain" description="SGNH" evidence="11">
    <location>
        <begin position="434"/>
        <end position="642"/>
    </location>
</feature>
<feature type="transmembrane region" description="Helical" evidence="9">
    <location>
        <begin position="234"/>
        <end position="254"/>
    </location>
</feature>
<dbReference type="Pfam" id="PF01757">
    <property type="entry name" value="Acyl_transf_3"/>
    <property type="match status" value="1"/>
</dbReference>
<feature type="transmembrane region" description="Helical" evidence="9">
    <location>
        <begin position="315"/>
        <end position="334"/>
    </location>
</feature>
<dbReference type="Gene3D" id="3.40.50.1110">
    <property type="entry name" value="SGNH hydrolase"/>
    <property type="match status" value="1"/>
</dbReference>
<evidence type="ECO:0000259" key="10">
    <source>
        <dbReference type="Pfam" id="PF01757"/>
    </source>
</evidence>
<keyword evidence="2" id="KW-1003">Cell membrane</keyword>
<dbReference type="RefSeq" id="WP_186733705.1">
    <property type="nucleotide sequence ID" value="NZ_JABWRJ020000001.1"/>
</dbReference>
<dbReference type="InterPro" id="IPR050879">
    <property type="entry name" value="Acyltransferase_3"/>
</dbReference>
<evidence type="ECO:0000256" key="1">
    <source>
        <dbReference type="ARBA" id="ARBA00004651"/>
    </source>
</evidence>
<feature type="transmembrane region" description="Helical" evidence="9">
    <location>
        <begin position="80"/>
        <end position="100"/>
    </location>
</feature>
<feature type="transmembrane region" description="Helical" evidence="9">
    <location>
        <begin position="210"/>
        <end position="228"/>
    </location>
</feature>
<accession>A0A923K1R4</accession>
<dbReference type="InterPro" id="IPR036514">
    <property type="entry name" value="SGNH_hydro_sf"/>
</dbReference>
<dbReference type="GO" id="GO:0005886">
    <property type="term" value="C:plasma membrane"/>
    <property type="evidence" value="ECO:0007669"/>
    <property type="project" value="UniProtKB-SubCell"/>
</dbReference>
<proteinExistence type="predicted"/>
<feature type="region of interest" description="Disordered" evidence="8">
    <location>
        <begin position="651"/>
        <end position="670"/>
    </location>
</feature>
<evidence type="ECO:0000256" key="4">
    <source>
        <dbReference type="ARBA" id="ARBA00022692"/>
    </source>
</evidence>
<name>A0A923K1R4_9PSED</name>
<keyword evidence="5 9" id="KW-1133">Transmembrane helix</keyword>
<evidence type="ECO:0000256" key="7">
    <source>
        <dbReference type="ARBA" id="ARBA00023315"/>
    </source>
</evidence>
<reference evidence="12" key="1">
    <citation type="journal article" date="2020" name="Microorganisms">
        <title>Reliable Identification of Environmental Pseudomonas Isolates Using the rpoD Gene.</title>
        <authorList>
            <consortium name="The Broad Institute Genome Sequencing Platform"/>
            <person name="Girard L."/>
            <person name="Lood C."/>
            <person name="Rokni-Zadeh H."/>
            <person name="van Noort V."/>
            <person name="Lavigne R."/>
            <person name="De Mot R."/>
        </authorList>
    </citation>
    <scope>NUCLEOTIDE SEQUENCE</scope>
    <source>
        <strain evidence="12">BW13M1</strain>
    </source>
</reference>